<dbReference type="NCBIfam" id="TIGR00427">
    <property type="entry name" value="NAAT family transporter"/>
    <property type="match status" value="1"/>
</dbReference>
<evidence type="ECO:0000256" key="5">
    <source>
        <dbReference type="ARBA" id="ARBA00022989"/>
    </source>
</evidence>
<dbReference type="AlphaFoldDB" id="A0A1F6T8Z9"/>
<feature type="transmembrane region" description="Helical" evidence="7">
    <location>
        <begin position="40"/>
        <end position="59"/>
    </location>
</feature>
<evidence type="ECO:0000256" key="2">
    <source>
        <dbReference type="ARBA" id="ARBA00009784"/>
    </source>
</evidence>
<feature type="transmembrane region" description="Helical" evidence="7">
    <location>
        <begin position="179"/>
        <end position="199"/>
    </location>
</feature>
<feature type="transmembrane region" description="Helical" evidence="7">
    <location>
        <begin position="113"/>
        <end position="137"/>
    </location>
</feature>
<evidence type="ECO:0000256" key="6">
    <source>
        <dbReference type="ARBA" id="ARBA00023136"/>
    </source>
</evidence>
<evidence type="ECO:0000256" key="7">
    <source>
        <dbReference type="RuleBase" id="RU362048"/>
    </source>
</evidence>
<accession>A0A1F6T8Z9</accession>
<evidence type="ECO:0000256" key="4">
    <source>
        <dbReference type="ARBA" id="ARBA00022692"/>
    </source>
</evidence>
<comment type="caution">
    <text evidence="8">The sequence shown here is derived from an EMBL/GenBank/DDBJ whole genome shotgun (WGS) entry which is preliminary data.</text>
</comment>
<evidence type="ECO:0000313" key="9">
    <source>
        <dbReference type="Proteomes" id="UP000178379"/>
    </source>
</evidence>
<keyword evidence="5 7" id="KW-1133">Transmembrane helix</keyword>
<comment type="similarity">
    <text evidence="2 7">Belongs to the UPF0056 (MarC) family.</text>
</comment>
<dbReference type="PANTHER" id="PTHR33508:SF1">
    <property type="entry name" value="UPF0056 MEMBRANE PROTEIN YHCE"/>
    <property type="match status" value="1"/>
</dbReference>
<keyword evidence="4 7" id="KW-0812">Transmembrane</keyword>
<keyword evidence="3" id="KW-1003">Cell membrane</keyword>
<dbReference type="GO" id="GO:0005886">
    <property type="term" value="C:plasma membrane"/>
    <property type="evidence" value="ECO:0007669"/>
    <property type="project" value="UniProtKB-SubCell"/>
</dbReference>
<feature type="transmembrane region" description="Helical" evidence="7">
    <location>
        <begin position="71"/>
        <end position="92"/>
    </location>
</feature>
<dbReference type="EMBL" id="MFSQ01000005">
    <property type="protein sequence ID" value="OGI41617.1"/>
    <property type="molecule type" value="Genomic_DNA"/>
</dbReference>
<gene>
    <name evidence="8" type="ORF">A2140_00200</name>
</gene>
<evidence type="ECO:0000256" key="3">
    <source>
        <dbReference type="ARBA" id="ARBA00022475"/>
    </source>
</evidence>
<evidence type="ECO:0000313" key="8">
    <source>
        <dbReference type="EMBL" id="OGI41617.1"/>
    </source>
</evidence>
<feature type="transmembrane region" description="Helical" evidence="7">
    <location>
        <begin position="6"/>
        <end position="28"/>
    </location>
</feature>
<protein>
    <recommendedName>
        <fullName evidence="7">UPF0056 membrane protein</fullName>
    </recommendedName>
</protein>
<organism evidence="8 9">
    <name type="scientific">Candidatus Muproteobacteria bacterium RBG_16_62_13</name>
    <dbReference type="NCBI Taxonomy" id="1817756"/>
    <lineage>
        <taxon>Bacteria</taxon>
        <taxon>Pseudomonadati</taxon>
        <taxon>Pseudomonadota</taxon>
        <taxon>Candidatus Muproteobacteria</taxon>
    </lineage>
</organism>
<dbReference type="Pfam" id="PF01914">
    <property type="entry name" value="MarC"/>
    <property type="match status" value="1"/>
</dbReference>
<sequence length="208" mass="21670">MTELLLDSFILLFVVIDPVGLAPIYAGITHGDSPAQRQRMAIRGVAIAGVILIAFGLLGDALLRSLAVGLPAFQIAGGLLLFLLAVEMVFARHSGIRAATPREQKEAVQRRDVSVFPLAIPLIAGPGALTTVLLRVGESGDDLLAIGLVLAVIVAVLMLALASLLMATRILRLMGETGANVISRVLGVVLAALAVQYVLNGLQAQAVI</sequence>
<keyword evidence="6 7" id="KW-0472">Membrane</keyword>
<feature type="transmembrane region" description="Helical" evidence="7">
    <location>
        <begin position="143"/>
        <end position="167"/>
    </location>
</feature>
<dbReference type="Proteomes" id="UP000178379">
    <property type="component" value="Unassembled WGS sequence"/>
</dbReference>
<proteinExistence type="inferred from homology"/>
<reference evidence="8 9" key="1">
    <citation type="journal article" date="2016" name="Nat. Commun.">
        <title>Thousands of microbial genomes shed light on interconnected biogeochemical processes in an aquifer system.</title>
        <authorList>
            <person name="Anantharaman K."/>
            <person name="Brown C.T."/>
            <person name="Hug L.A."/>
            <person name="Sharon I."/>
            <person name="Castelle C.J."/>
            <person name="Probst A.J."/>
            <person name="Thomas B.C."/>
            <person name="Singh A."/>
            <person name="Wilkins M.J."/>
            <person name="Karaoz U."/>
            <person name="Brodie E.L."/>
            <person name="Williams K.H."/>
            <person name="Hubbard S.S."/>
            <person name="Banfield J.F."/>
        </authorList>
    </citation>
    <scope>NUCLEOTIDE SEQUENCE [LARGE SCALE GENOMIC DNA]</scope>
</reference>
<dbReference type="InterPro" id="IPR002771">
    <property type="entry name" value="Multi_antbiot-R_MarC"/>
</dbReference>
<comment type="subcellular location">
    <subcellularLocation>
        <location evidence="1 7">Cell membrane</location>
        <topology evidence="1 7">Multi-pass membrane protein</topology>
    </subcellularLocation>
</comment>
<name>A0A1F6T8Z9_9PROT</name>
<evidence type="ECO:0000256" key="1">
    <source>
        <dbReference type="ARBA" id="ARBA00004651"/>
    </source>
</evidence>
<dbReference type="STRING" id="1817756.A2140_00200"/>
<dbReference type="PANTHER" id="PTHR33508">
    <property type="entry name" value="UPF0056 MEMBRANE PROTEIN YHCE"/>
    <property type="match status" value="1"/>
</dbReference>